<dbReference type="SMART" id="SM00248">
    <property type="entry name" value="ANK"/>
    <property type="match status" value="2"/>
</dbReference>
<dbReference type="Proteomes" id="UP000626109">
    <property type="component" value="Unassembled WGS sequence"/>
</dbReference>
<dbReference type="Pfam" id="PF12796">
    <property type="entry name" value="Ank_2"/>
    <property type="match status" value="1"/>
</dbReference>
<dbReference type="PANTHER" id="PTHR24171:SF9">
    <property type="entry name" value="ANKYRIN REPEAT DOMAIN-CONTAINING PROTEIN 39"/>
    <property type="match status" value="1"/>
</dbReference>
<dbReference type="PANTHER" id="PTHR24171">
    <property type="entry name" value="ANKYRIN REPEAT DOMAIN-CONTAINING PROTEIN 39-RELATED"/>
    <property type="match status" value="1"/>
</dbReference>
<reference evidence="4" key="1">
    <citation type="submission" date="2021-02" db="EMBL/GenBank/DDBJ databases">
        <authorList>
            <person name="Dougan E. K."/>
            <person name="Rhodes N."/>
            <person name="Thang M."/>
            <person name="Chan C."/>
        </authorList>
    </citation>
    <scope>NUCLEOTIDE SEQUENCE</scope>
</reference>
<proteinExistence type="predicted"/>
<dbReference type="Gene3D" id="1.25.40.20">
    <property type="entry name" value="Ankyrin repeat-containing domain"/>
    <property type="match status" value="1"/>
</dbReference>
<dbReference type="InterPro" id="IPR002110">
    <property type="entry name" value="Ankyrin_rpt"/>
</dbReference>
<organism evidence="4 5">
    <name type="scientific">Polarella glacialis</name>
    <name type="common">Dinoflagellate</name>
    <dbReference type="NCBI Taxonomy" id="89957"/>
    <lineage>
        <taxon>Eukaryota</taxon>
        <taxon>Sar</taxon>
        <taxon>Alveolata</taxon>
        <taxon>Dinophyceae</taxon>
        <taxon>Suessiales</taxon>
        <taxon>Suessiaceae</taxon>
        <taxon>Polarella</taxon>
    </lineage>
</organism>
<name>A0A813LSK0_POLGL</name>
<keyword evidence="2 3" id="KW-0040">ANK repeat</keyword>
<keyword evidence="1" id="KW-0677">Repeat</keyword>
<protein>
    <submittedName>
        <fullName evidence="4">Uncharacterized protein</fullName>
    </submittedName>
</protein>
<accession>A0A813LSK0</accession>
<dbReference type="InterPro" id="IPR036770">
    <property type="entry name" value="Ankyrin_rpt-contain_sf"/>
</dbReference>
<evidence type="ECO:0000313" key="4">
    <source>
        <dbReference type="EMBL" id="CAE8740309.1"/>
    </source>
</evidence>
<evidence type="ECO:0000256" key="3">
    <source>
        <dbReference type="PROSITE-ProRule" id="PRU00023"/>
    </source>
</evidence>
<dbReference type="SUPFAM" id="SSF48403">
    <property type="entry name" value="Ankyrin repeat"/>
    <property type="match status" value="1"/>
</dbReference>
<dbReference type="EMBL" id="CAJNNW010037244">
    <property type="protein sequence ID" value="CAE8740309.1"/>
    <property type="molecule type" value="Genomic_DNA"/>
</dbReference>
<dbReference type="AlphaFoldDB" id="A0A813LSK0"/>
<evidence type="ECO:0000256" key="1">
    <source>
        <dbReference type="ARBA" id="ARBA00022737"/>
    </source>
</evidence>
<evidence type="ECO:0000313" key="5">
    <source>
        <dbReference type="Proteomes" id="UP000626109"/>
    </source>
</evidence>
<evidence type="ECO:0000256" key="2">
    <source>
        <dbReference type="ARBA" id="ARBA00023043"/>
    </source>
</evidence>
<comment type="caution">
    <text evidence="4">The sequence shown here is derived from an EMBL/GenBank/DDBJ whole genome shotgun (WGS) entry which is preliminary data.</text>
</comment>
<feature type="repeat" description="ANK" evidence="3">
    <location>
        <begin position="105"/>
        <end position="137"/>
    </location>
</feature>
<dbReference type="PROSITE" id="PS50088">
    <property type="entry name" value="ANK_REPEAT"/>
    <property type="match status" value="1"/>
</dbReference>
<gene>
    <name evidence="4" type="ORF">PGLA2088_LOCUS49989</name>
</gene>
<sequence>MAARPKSILGLPSAPQGQNNTRWIKEYGGRLCKAARAANGSEVLSLLDMGVPPDVLDELGMTPLMLCCMDDGHDQFGGGRGKEDSLMIAEALIKKGADIHAKGPGDWTALFYAAFYADGEVMELLLNHGADIWAPDECGLHIDMWIRYGDQDKEHQKASLKMIYKLGWPQPVEVRAKAGELSVEFFSPMKLDNLASQSLQRSSQAGCRANRFCFAIRWEFVMTRPLDAATSVHALKVRKHFGQ</sequence>
<dbReference type="PROSITE" id="PS50297">
    <property type="entry name" value="ANK_REP_REGION"/>
    <property type="match status" value="1"/>
</dbReference>